<dbReference type="EMBL" id="JOKQ01000004">
    <property type="protein sequence ID" value="KHN69953.1"/>
    <property type="molecule type" value="Genomic_DNA"/>
</dbReference>
<comment type="caution">
    <text evidence="1">The sequence shown here is derived from an EMBL/GenBank/DDBJ whole genome shotgun (WGS) entry which is preliminary data.</text>
</comment>
<dbReference type="HOGENOM" id="CLU_083948_0_0_1"/>
<dbReference type="AlphaFoldDB" id="A0A0B2UKQ6"/>
<protein>
    <submittedName>
        <fullName evidence="1">Uncharacterized protein</fullName>
    </submittedName>
</protein>
<dbReference type="InParanoid" id="A0A0B2UKQ6"/>
<dbReference type="OrthoDB" id="2191236at2759"/>
<dbReference type="Proteomes" id="UP000031056">
    <property type="component" value="Unassembled WGS sequence"/>
</dbReference>
<accession>A0A0B2UKQ6</accession>
<dbReference type="GeneID" id="26261589"/>
<reference evidence="1 2" key="1">
    <citation type="journal article" date="2014" name="MBio">
        <title>The Ordospora colligata genome; evolution of extreme reduction in microsporidia and host-to-parasite horizontal gene transfer.</title>
        <authorList>
            <person name="Pombert J.-F."/>
            <person name="Haag K.L."/>
            <person name="Beidas S."/>
            <person name="Ebert D."/>
            <person name="Keeling P.J."/>
        </authorList>
    </citation>
    <scope>NUCLEOTIDE SEQUENCE [LARGE SCALE GENOMIC DNA]</scope>
    <source>
        <strain evidence="1 2">OC4</strain>
    </source>
</reference>
<keyword evidence="2" id="KW-1185">Reference proteome</keyword>
<evidence type="ECO:0000313" key="1">
    <source>
        <dbReference type="EMBL" id="KHN69953.1"/>
    </source>
</evidence>
<dbReference type="RefSeq" id="XP_014563995.1">
    <property type="nucleotide sequence ID" value="XM_014708509.1"/>
</dbReference>
<sequence length="285" mass="32715">MLIFANLCKDVEFEVQNVNGRVFLNGMVEGVGFRGVERNSPCNFWVVKAGNGEIDMKSAVQARMVSVETVYESGAVSREAGIDELYMSFGNKRMMDYVKRKIIDRSNGTFVRSKIQAKIQILPPINENAKDVEEYFVLERMFPTSVLDEFSKINLGSVELHADLETFKQDIGMKIHFLLADCIMKVLEKKYVTRDCLSDSEYSSFFDVIKNEIEEMRLTPLCRDRLAVLCYILLFQIEGFCVHYDMLPKFGFGKEKVVSILKLIGCEYLKAKEMYSMTKKPKRLG</sequence>
<organism evidence="1 2">
    <name type="scientific">Ordospora colligata OC4</name>
    <dbReference type="NCBI Taxonomy" id="1354746"/>
    <lineage>
        <taxon>Eukaryota</taxon>
        <taxon>Fungi</taxon>
        <taxon>Fungi incertae sedis</taxon>
        <taxon>Microsporidia</taxon>
        <taxon>Ordosporidae</taxon>
        <taxon>Ordospora</taxon>
    </lineage>
</organism>
<proteinExistence type="predicted"/>
<name>A0A0B2UKQ6_9MICR</name>
<evidence type="ECO:0000313" key="2">
    <source>
        <dbReference type="Proteomes" id="UP000031056"/>
    </source>
</evidence>
<gene>
    <name evidence="1" type="ORF">M896_041510</name>
</gene>
<dbReference type="VEuPathDB" id="MicrosporidiaDB:M896_041510"/>